<dbReference type="GO" id="GO:0042597">
    <property type="term" value="C:periplasmic space"/>
    <property type="evidence" value="ECO:0007669"/>
    <property type="project" value="UniProtKB-SubCell"/>
</dbReference>
<dbReference type="CDD" id="cd01008">
    <property type="entry name" value="PBP2_NrtA_SsuA_CpmA_like"/>
    <property type="match status" value="1"/>
</dbReference>
<organism evidence="5">
    <name type="scientific">Magnetospirillum gryphiswaldense</name>
    <dbReference type="NCBI Taxonomy" id="55518"/>
    <lineage>
        <taxon>Bacteria</taxon>
        <taxon>Pseudomonadati</taxon>
        <taxon>Pseudomonadota</taxon>
        <taxon>Alphaproteobacteria</taxon>
        <taxon>Rhodospirillales</taxon>
        <taxon>Rhodospirillaceae</taxon>
        <taxon>Magnetospirillum</taxon>
    </lineage>
</organism>
<dbReference type="GO" id="GO:0042918">
    <property type="term" value="P:alkanesulfonate transmembrane transport"/>
    <property type="evidence" value="ECO:0007669"/>
    <property type="project" value="TreeGrafter"/>
</dbReference>
<feature type="domain" description="SsuA/THI5-like" evidence="4">
    <location>
        <begin position="48"/>
        <end position="257"/>
    </location>
</feature>
<dbReference type="PANTHER" id="PTHR30024">
    <property type="entry name" value="ALIPHATIC SULFONATES-BINDING PROTEIN-RELATED"/>
    <property type="match status" value="1"/>
</dbReference>
<evidence type="ECO:0000256" key="1">
    <source>
        <dbReference type="ARBA" id="ARBA00004418"/>
    </source>
</evidence>
<evidence type="ECO:0000256" key="2">
    <source>
        <dbReference type="ARBA" id="ARBA00010742"/>
    </source>
</evidence>
<dbReference type="EMBL" id="CU459003">
    <property type="protein sequence ID" value="CAM75951.1"/>
    <property type="molecule type" value="Genomic_DNA"/>
</dbReference>
<keyword evidence="3" id="KW-0732">Signal</keyword>
<sequence length="335" mass="36371">MAKTLHCLPVIFAGTVRAGISVCIIVWLSAAQAYAADVRMAISSTPLSAPFIIAIENGYFTQQGVKPIPTLYQGGHRTISAVFAGDADIATSSEAVVMFNAFKRNDFRVLATFVSSDNDNKILAPVVRNIKSIGDLRGRKIGTIRNAAAHFFLSQTLQLAGVPDSAVTIIGIDPEKADIALESHEVDAVAVWEPYGYLLSAKYGAQILALPHGRAYMETFNALATADYISQNSDSADAVLRGLIQAINFINTHPERAQSIVASFLKQDLASVKAVWLGLRFKVGLDQWLITTLETEATWAKKEKLVDPGTSPNFLDFLALRPLDRVNSTSITIYR</sequence>
<dbReference type="PANTHER" id="PTHR30024:SF47">
    <property type="entry name" value="TAURINE-BINDING PERIPLASMIC PROTEIN"/>
    <property type="match status" value="1"/>
</dbReference>
<comment type="similarity">
    <text evidence="2">Belongs to the bacterial solute-binding protein SsuA/TauA family.</text>
</comment>
<proteinExistence type="inferred from homology"/>
<dbReference type="InterPro" id="IPR015168">
    <property type="entry name" value="SsuA/THI5"/>
</dbReference>
<evidence type="ECO:0000313" key="5">
    <source>
        <dbReference type="EMBL" id="CAM75951.1"/>
    </source>
</evidence>
<dbReference type="SUPFAM" id="SSF53850">
    <property type="entry name" value="Periplasmic binding protein-like II"/>
    <property type="match status" value="1"/>
</dbReference>
<comment type="subcellular location">
    <subcellularLocation>
        <location evidence="1">Periplasm</location>
    </subcellularLocation>
</comment>
<evidence type="ECO:0000259" key="4">
    <source>
        <dbReference type="Pfam" id="PF09084"/>
    </source>
</evidence>
<dbReference type="RefSeq" id="WP_106003523.1">
    <property type="nucleotide sequence ID" value="NZ_CP027527.1"/>
</dbReference>
<gene>
    <name evidence="5" type="ORF">MGR_2255</name>
</gene>
<reference evidence="5" key="1">
    <citation type="journal article" date="2007" name="J. Bacteriol.">
        <title>Comparative genome analysis of four magnetotactic bacteria reveals a complex set of group-specific genes implicated in magnetosome biomineralization and function.</title>
        <authorList>
            <person name="Richter M."/>
            <person name="Kube M."/>
            <person name="Bazylinski D.A."/>
            <person name="Lombardot T."/>
            <person name="Gloeckner F.O."/>
            <person name="Reinhardt R."/>
            <person name="Schueler D."/>
        </authorList>
    </citation>
    <scope>NUCLEOTIDE SEQUENCE</scope>
    <source>
        <strain evidence="5">MSR-1</strain>
    </source>
</reference>
<name>A4TZ94_9PROT</name>
<dbReference type="AlphaFoldDB" id="A4TZ94"/>
<dbReference type="Gene3D" id="3.40.190.10">
    <property type="entry name" value="Periplasmic binding protein-like II"/>
    <property type="match status" value="3"/>
</dbReference>
<evidence type="ECO:0000256" key="3">
    <source>
        <dbReference type="ARBA" id="ARBA00022729"/>
    </source>
</evidence>
<dbReference type="Pfam" id="PF09084">
    <property type="entry name" value="NMT1"/>
    <property type="match status" value="1"/>
</dbReference>
<accession>A4TZ94</accession>
<protein>
    <submittedName>
        <fullName evidence="5">ABC-type nitrate/sulfonate/bicarbonate transport</fullName>
    </submittedName>
</protein>